<dbReference type="Proteomes" id="UP000077667">
    <property type="component" value="Chromosome"/>
</dbReference>
<dbReference type="OrthoDB" id="1357763at2"/>
<dbReference type="EMBL" id="CP015772">
    <property type="protein sequence ID" value="ANH82476.1"/>
    <property type="molecule type" value="Genomic_DNA"/>
</dbReference>
<sequence>MKTIRTQLQLTQRELAALLGISASIICMYEKGQRNLPAKALKLAQLQLQLQQTPLQKTAKLHARQQAHLLKVEKVLNAHARKAAADALCISLLLSKMQERYNLLCRKLAFIQELMQEATPATRQMSLLQNMELDVQAAMDHCGPARQQVAAYKLATLKARQQAALQTQYFVKQTLRG</sequence>
<dbReference type="RefSeq" id="WP_067758759.1">
    <property type="nucleotide sequence ID" value="NZ_CP015772.1"/>
</dbReference>
<dbReference type="AlphaFoldDB" id="A0A1A9I4D0"/>
<gene>
    <name evidence="2" type="ORF">A8C56_17220</name>
</gene>
<name>A0A1A9I4D0_9BACT</name>
<evidence type="ECO:0000313" key="2">
    <source>
        <dbReference type="EMBL" id="ANH82476.1"/>
    </source>
</evidence>
<dbReference type="SUPFAM" id="SSF47413">
    <property type="entry name" value="lambda repressor-like DNA-binding domains"/>
    <property type="match status" value="1"/>
</dbReference>
<evidence type="ECO:0000259" key="1">
    <source>
        <dbReference type="PROSITE" id="PS50943"/>
    </source>
</evidence>
<accession>A0A1A9I4D0</accession>
<dbReference type="Gene3D" id="1.10.260.40">
    <property type="entry name" value="lambda repressor-like DNA-binding domains"/>
    <property type="match status" value="1"/>
</dbReference>
<evidence type="ECO:0000313" key="3">
    <source>
        <dbReference type="Proteomes" id="UP000077667"/>
    </source>
</evidence>
<dbReference type="Pfam" id="PF01381">
    <property type="entry name" value="HTH_3"/>
    <property type="match status" value="1"/>
</dbReference>
<dbReference type="CDD" id="cd00093">
    <property type="entry name" value="HTH_XRE"/>
    <property type="match status" value="1"/>
</dbReference>
<dbReference type="KEGG" id="nia:A8C56_17220"/>
<dbReference type="InterPro" id="IPR010982">
    <property type="entry name" value="Lambda_DNA-bd_dom_sf"/>
</dbReference>
<dbReference type="GO" id="GO:0003677">
    <property type="term" value="F:DNA binding"/>
    <property type="evidence" value="ECO:0007669"/>
    <property type="project" value="InterPro"/>
</dbReference>
<dbReference type="PROSITE" id="PS50943">
    <property type="entry name" value="HTH_CROC1"/>
    <property type="match status" value="1"/>
</dbReference>
<organism evidence="2 3">
    <name type="scientific">Niabella ginsenosidivorans</name>
    <dbReference type="NCBI Taxonomy" id="1176587"/>
    <lineage>
        <taxon>Bacteria</taxon>
        <taxon>Pseudomonadati</taxon>
        <taxon>Bacteroidota</taxon>
        <taxon>Chitinophagia</taxon>
        <taxon>Chitinophagales</taxon>
        <taxon>Chitinophagaceae</taxon>
        <taxon>Niabella</taxon>
    </lineage>
</organism>
<feature type="domain" description="HTH cro/C1-type" evidence="1">
    <location>
        <begin position="1"/>
        <end position="42"/>
    </location>
</feature>
<reference evidence="2 3" key="1">
    <citation type="submission" date="2016-05" db="EMBL/GenBank/DDBJ databases">
        <title>Niabella ginsenosidivorans BS26 whole genome sequencing.</title>
        <authorList>
            <person name="Im W.T."/>
            <person name="Siddiqi M.Z."/>
        </authorList>
    </citation>
    <scope>NUCLEOTIDE SEQUENCE [LARGE SCALE GENOMIC DNA]</scope>
    <source>
        <strain evidence="2 3">BS26</strain>
    </source>
</reference>
<keyword evidence="3" id="KW-1185">Reference proteome</keyword>
<proteinExistence type="predicted"/>
<protein>
    <recommendedName>
        <fullName evidence="1">HTH cro/C1-type domain-containing protein</fullName>
    </recommendedName>
</protein>
<dbReference type="InterPro" id="IPR001387">
    <property type="entry name" value="Cro/C1-type_HTH"/>
</dbReference>